<gene>
    <name evidence="1" type="ORF">SAMN06265376_102379</name>
</gene>
<dbReference type="Gene3D" id="3.40.50.1000">
    <property type="entry name" value="HAD superfamily/HAD-like"/>
    <property type="match status" value="1"/>
</dbReference>
<evidence type="ECO:0008006" key="3">
    <source>
        <dbReference type="Google" id="ProtNLM"/>
    </source>
</evidence>
<evidence type="ECO:0000313" key="1">
    <source>
        <dbReference type="EMBL" id="SNR74882.1"/>
    </source>
</evidence>
<dbReference type="Proteomes" id="UP000198379">
    <property type="component" value="Unassembled WGS sequence"/>
</dbReference>
<evidence type="ECO:0000313" key="2">
    <source>
        <dbReference type="Proteomes" id="UP000198379"/>
    </source>
</evidence>
<sequence>MKKEDVEKLLSEKLEDGEHVSPVLPEGMKNYLIDIDGTICDDIPNEEPERMLTAQVYPDALKTLNNWYDQGHIICFFTSRTEEHRGYTETWLKQHGFKYHSLLMGKPRGGNYHWIDNHLVKATRYKGKFTELVDKEVTIQVFED</sequence>
<accession>A0A238YVB8</accession>
<keyword evidence="2" id="KW-1185">Reference proteome</keyword>
<dbReference type="Pfam" id="PF24694">
    <property type="entry name" value="LNS2_PITM1-3"/>
    <property type="match status" value="1"/>
</dbReference>
<protein>
    <recommendedName>
        <fullName evidence="3">Phosphoheptose isomerase</fullName>
    </recommendedName>
</protein>
<dbReference type="OrthoDB" id="954467at2"/>
<dbReference type="RefSeq" id="WP_089371129.1">
    <property type="nucleotide sequence ID" value="NZ_BMEP01000001.1"/>
</dbReference>
<dbReference type="SUPFAM" id="SSF56784">
    <property type="entry name" value="HAD-like"/>
    <property type="match status" value="1"/>
</dbReference>
<name>A0A238YVB8_9FLAO</name>
<dbReference type="InterPro" id="IPR036412">
    <property type="entry name" value="HAD-like_sf"/>
</dbReference>
<dbReference type="InterPro" id="IPR023214">
    <property type="entry name" value="HAD_sf"/>
</dbReference>
<dbReference type="EMBL" id="FZNY01000002">
    <property type="protein sequence ID" value="SNR74882.1"/>
    <property type="molecule type" value="Genomic_DNA"/>
</dbReference>
<proteinExistence type="predicted"/>
<reference evidence="1 2" key="1">
    <citation type="submission" date="2017-06" db="EMBL/GenBank/DDBJ databases">
        <authorList>
            <person name="Kim H.J."/>
            <person name="Triplett B.A."/>
        </authorList>
    </citation>
    <scope>NUCLEOTIDE SEQUENCE [LARGE SCALE GENOMIC DNA]</scope>
    <source>
        <strain evidence="1 2">DSM 25597</strain>
    </source>
</reference>
<organism evidence="1 2">
    <name type="scientific">Dokdonia pacifica</name>
    <dbReference type="NCBI Taxonomy" id="1627892"/>
    <lineage>
        <taxon>Bacteria</taxon>
        <taxon>Pseudomonadati</taxon>
        <taxon>Bacteroidota</taxon>
        <taxon>Flavobacteriia</taxon>
        <taxon>Flavobacteriales</taxon>
        <taxon>Flavobacteriaceae</taxon>
        <taxon>Dokdonia</taxon>
    </lineage>
</organism>
<dbReference type="AlphaFoldDB" id="A0A238YVB8"/>